<proteinExistence type="predicted"/>
<sequence length="162" mass="18109">MKRGLLLAIILIIVFCSGCVSNIGEINKLSGDINQHIKKGDEYYNGAAEDVNNYRLDSAREKCESASSEYNAARLLTSEAMAYAEDSGDEVLIEYLKLVLAEIDAKLNATSELKNAIQLLSMDEVTSANNSLDLANKFMYEAKDYERQRDELVNKNPQKFNI</sequence>
<dbReference type="EMBL" id="QLOE01000009">
    <property type="protein sequence ID" value="RAO78667.1"/>
    <property type="molecule type" value="Genomic_DNA"/>
</dbReference>
<accession>A0A328P8F8</accession>
<name>A0A328P8F8_9EURY</name>
<evidence type="ECO:0000313" key="1">
    <source>
        <dbReference type="EMBL" id="RAO78667.1"/>
    </source>
</evidence>
<keyword evidence="2" id="KW-1185">Reference proteome</keyword>
<organism evidence="1 2">
    <name type="scientific">Methanothermobacter tenebrarum</name>
    <dbReference type="NCBI Taxonomy" id="680118"/>
    <lineage>
        <taxon>Archaea</taxon>
        <taxon>Methanobacteriati</taxon>
        <taxon>Methanobacteriota</taxon>
        <taxon>Methanomada group</taxon>
        <taxon>Methanobacteria</taxon>
        <taxon>Methanobacteriales</taxon>
        <taxon>Methanobacteriaceae</taxon>
        <taxon>Methanothermobacter</taxon>
    </lineage>
</organism>
<dbReference type="Proteomes" id="UP000249782">
    <property type="component" value="Unassembled WGS sequence"/>
</dbReference>
<gene>
    <name evidence="1" type="ORF">DPC56_06745</name>
</gene>
<evidence type="ECO:0000313" key="2">
    <source>
        <dbReference type="Proteomes" id="UP000249782"/>
    </source>
</evidence>
<dbReference type="AlphaFoldDB" id="A0A328P8F8"/>
<reference evidence="1 2" key="1">
    <citation type="submission" date="2018-06" db="EMBL/GenBank/DDBJ databases">
        <title>Draft genome sequence of hyperthermophilic methanogen Methanothermobacter tenebrarum sp. MCM-B 1447.</title>
        <authorList>
            <person name="Pore S.D."/>
            <person name="Dagar S."/>
            <person name="Dhakephalkar P.K."/>
        </authorList>
    </citation>
    <scope>NUCLEOTIDE SEQUENCE [LARGE SCALE GENOMIC DNA]</scope>
    <source>
        <strain evidence="1 2">MCM B 1447</strain>
    </source>
</reference>
<comment type="caution">
    <text evidence="1">The sequence shown here is derived from an EMBL/GenBank/DDBJ whole genome shotgun (WGS) entry which is preliminary data.</text>
</comment>
<protein>
    <submittedName>
        <fullName evidence="1">Uncharacterized protein</fullName>
    </submittedName>
</protein>